<name>A0A420E8Q3_9ALTE</name>
<dbReference type="NCBIfam" id="TIGR00254">
    <property type="entry name" value="GGDEF"/>
    <property type="match status" value="1"/>
</dbReference>
<dbReference type="PANTHER" id="PTHR44757:SF2">
    <property type="entry name" value="BIOFILM ARCHITECTURE MAINTENANCE PROTEIN MBAA"/>
    <property type="match status" value="1"/>
</dbReference>
<dbReference type="PANTHER" id="PTHR44757">
    <property type="entry name" value="DIGUANYLATE CYCLASE DGCP"/>
    <property type="match status" value="1"/>
</dbReference>
<feature type="domain" description="EAL" evidence="3">
    <location>
        <begin position="292"/>
        <end position="542"/>
    </location>
</feature>
<dbReference type="AlphaFoldDB" id="A0A420E8Q3"/>
<evidence type="ECO:0000259" key="3">
    <source>
        <dbReference type="PROSITE" id="PS50883"/>
    </source>
</evidence>
<dbReference type="SMART" id="SM00267">
    <property type="entry name" value="GGDEF"/>
    <property type="match status" value="1"/>
</dbReference>
<dbReference type="InterPro" id="IPR000160">
    <property type="entry name" value="GGDEF_dom"/>
</dbReference>
<dbReference type="InterPro" id="IPR052155">
    <property type="entry name" value="Biofilm_reg_signaling"/>
</dbReference>
<keyword evidence="6" id="KW-1185">Reference proteome</keyword>
<sequence length="552" mass="62742">MLKEWTFSSRTNSSMLQGKASQVDDQSNPLSTADNKTNNLHWDLWVLLFFIVICSAAAIHFDIFEELVELTEKYEKYQLDEVFTVLICCSVFFLVFSIRRVHELRSEMQHRLHIEKGLFQQAMFDELTGLPNRRYFTALLNQRIEWSHDNKQQLALVLLDISDFKLINDIQGHATGDKLLQAVAKFLKQSSPNQEYLARLSGNEFAIIINAEQLKVELSAQKMLDSLTQGFLLKGELKRLQAAIGISCMSSESDTAEELLRTANIALHEAKRQGKHRYAQFVPIMDLKLRKRKQLEIALRQAINNNLLELHYQPIFSCAEQKLLGYEALCRWNDPTLGSVSPDIFIDIAEETGLIEPLGRWVMREAIREATAWPAELFVSVNVSPKQFYRKSFVDSISNALREHQLAAHRLEIEITENCLVLEPESASKALFELKEMGVSSALDDFGTGYSSLSYLRNFKFDKLKIDRSFIEFLHLSDDDQMLVRAIIEMSSSLGMTTTAEGIEAAEQLQILQQLGAHQVQGFLLGKPKNAMTTKQHCMSELLSAHSAADGD</sequence>
<dbReference type="SMART" id="SM00052">
    <property type="entry name" value="EAL"/>
    <property type="match status" value="1"/>
</dbReference>
<dbReference type="PROSITE" id="PS50883">
    <property type="entry name" value="EAL"/>
    <property type="match status" value="1"/>
</dbReference>
<dbReference type="Proteomes" id="UP000286482">
    <property type="component" value="Unassembled WGS sequence"/>
</dbReference>
<dbReference type="Pfam" id="PF00990">
    <property type="entry name" value="GGDEF"/>
    <property type="match status" value="1"/>
</dbReference>
<reference evidence="5 6" key="1">
    <citation type="submission" date="2018-09" db="EMBL/GenBank/DDBJ databases">
        <authorList>
            <person name="Wang Z."/>
        </authorList>
    </citation>
    <scope>NUCLEOTIDE SEQUENCE [LARGE SCALE GENOMIC DNA]</scope>
    <source>
        <strain evidence="5 6">ALS 81</strain>
    </source>
</reference>
<dbReference type="SUPFAM" id="SSF55073">
    <property type="entry name" value="Nucleotide cyclase"/>
    <property type="match status" value="1"/>
</dbReference>
<dbReference type="Gene3D" id="3.20.20.450">
    <property type="entry name" value="EAL domain"/>
    <property type="match status" value="1"/>
</dbReference>
<feature type="transmembrane region" description="Helical" evidence="2">
    <location>
        <begin position="83"/>
        <end position="101"/>
    </location>
</feature>
<dbReference type="Gene3D" id="3.30.70.270">
    <property type="match status" value="1"/>
</dbReference>
<evidence type="ECO:0000313" key="6">
    <source>
        <dbReference type="Proteomes" id="UP000286482"/>
    </source>
</evidence>
<dbReference type="InterPro" id="IPR001633">
    <property type="entry name" value="EAL_dom"/>
</dbReference>
<feature type="coiled-coil region" evidence="1">
    <location>
        <begin position="253"/>
        <end position="305"/>
    </location>
</feature>
<dbReference type="InterPro" id="IPR043128">
    <property type="entry name" value="Rev_trsase/Diguanyl_cyclase"/>
</dbReference>
<comment type="caution">
    <text evidence="5">The sequence shown here is derived from an EMBL/GenBank/DDBJ whole genome shotgun (WGS) entry which is preliminary data.</text>
</comment>
<accession>A0A420E8Q3</accession>
<dbReference type="Pfam" id="PF00563">
    <property type="entry name" value="EAL"/>
    <property type="match status" value="1"/>
</dbReference>
<dbReference type="CDD" id="cd01948">
    <property type="entry name" value="EAL"/>
    <property type="match status" value="1"/>
</dbReference>
<gene>
    <name evidence="5" type="ORF">DBZ36_15865</name>
</gene>
<dbReference type="InterPro" id="IPR029787">
    <property type="entry name" value="Nucleotide_cyclase"/>
</dbReference>
<keyword evidence="1" id="KW-0175">Coiled coil</keyword>
<dbReference type="PROSITE" id="PS50887">
    <property type="entry name" value="GGDEF"/>
    <property type="match status" value="1"/>
</dbReference>
<dbReference type="InterPro" id="IPR035919">
    <property type="entry name" value="EAL_sf"/>
</dbReference>
<protein>
    <submittedName>
        <fullName evidence="5">Bifunctional diguanylate cyclase/phosphodiesterase</fullName>
    </submittedName>
</protein>
<feature type="transmembrane region" description="Helical" evidence="2">
    <location>
        <begin position="44"/>
        <end position="63"/>
    </location>
</feature>
<keyword evidence="2" id="KW-1133">Transmembrane helix</keyword>
<proteinExistence type="predicted"/>
<dbReference type="SUPFAM" id="SSF141868">
    <property type="entry name" value="EAL domain-like"/>
    <property type="match status" value="1"/>
</dbReference>
<keyword evidence="2" id="KW-0812">Transmembrane</keyword>
<dbReference type="CDD" id="cd01949">
    <property type="entry name" value="GGDEF"/>
    <property type="match status" value="1"/>
</dbReference>
<evidence type="ECO:0000256" key="1">
    <source>
        <dbReference type="SAM" id="Coils"/>
    </source>
</evidence>
<evidence type="ECO:0000313" key="5">
    <source>
        <dbReference type="EMBL" id="RKF15846.1"/>
    </source>
</evidence>
<evidence type="ECO:0000259" key="4">
    <source>
        <dbReference type="PROSITE" id="PS50887"/>
    </source>
</evidence>
<organism evidence="5 6">
    <name type="scientific">Alginatibacterium sediminis</name>
    <dbReference type="NCBI Taxonomy" id="2164068"/>
    <lineage>
        <taxon>Bacteria</taxon>
        <taxon>Pseudomonadati</taxon>
        <taxon>Pseudomonadota</taxon>
        <taxon>Gammaproteobacteria</taxon>
        <taxon>Alteromonadales</taxon>
        <taxon>Alteromonadaceae</taxon>
        <taxon>Alginatibacterium</taxon>
    </lineage>
</organism>
<evidence type="ECO:0000256" key="2">
    <source>
        <dbReference type="SAM" id="Phobius"/>
    </source>
</evidence>
<feature type="domain" description="GGDEF" evidence="4">
    <location>
        <begin position="152"/>
        <end position="283"/>
    </location>
</feature>
<keyword evidence="2" id="KW-0472">Membrane</keyword>
<dbReference type="EMBL" id="RAQO01000008">
    <property type="protein sequence ID" value="RKF15846.1"/>
    <property type="molecule type" value="Genomic_DNA"/>
</dbReference>